<evidence type="ECO:0000313" key="1">
    <source>
        <dbReference type="EMBL" id="KAG5628011.1"/>
    </source>
</evidence>
<dbReference type="EMBL" id="JACXVP010000002">
    <property type="protein sequence ID" value="KAG5628011.1"/>
    <property type="molecule type" value="Genomic_DNA"/>
</dbReference>
<evidence type="ECO:0008006" key="3">
    <source>
        <dbReference type="Google" id="ProtNLM"/>
    </source>
</evidence>
<sequence>MDNLQAKLSSWKVKFLNMAGRTTLAKSSLSHMANHIMQYIKLLPNINNHIDRVQQNFIWGTTNEKRKLHLISWDTVTKNKKADGLGVQNSRVRNNDILTKLA</sequence>
<dbReference type="PANTHER" id="PTHR33116:SF70">
    <property type="entry name" value="NON-LTR RETROELEMENT REVERSE TRANSCRIPTASE-LIKE PROTEIN"/>
    <property type="match status" value="1"/>
</dbReference>
<proteinExistence type="predicted"/>
<gene>
    <name evidence="1" type="ORF">H5410_013229</name>
</gene>
<accession>A0A9J6AUR1</accession>
<dbReference type="PANTHER" id="PTHR33116">
    <property type="entry name" value="REVERSE TRANSCRIPTASE ZINC-BINDING DOMAIN-CONTAINING PROTEIN-RELATED-RELATED"/>
    <property type="match status" value="1"/>
</dbReference>
<name>A0A9J6AUR1_SOLCO</name>
<keyword evidence="2" id="KW-1185">Reference proteome</keyword>
<comment type="caution">
    <text evidence="1">The sequence shown here is derived from an EMBL/GenBank/DDBJ whole genome shotgun (WGS) entry which is preliminary data.</text>
</comment>
<evidence type="ECO:0000313" key="2">
    <source>
        <dbReference type="Proteomes" id="UP000824120"/>
    </source>
</evidence>
<dbReference type="Proteomes" id="UP000824120">
    <property type="component" value="Chromosome 2"/>
</dbReference>
<reference evidence="1 2" key="1">
    <citation type="submission" date="2020-09" db="EMBL/GenBank/DDBJ databases">
        <title>De no assembly of potato wild relative species, Solanum commersonii.</title>
        <authorList>
            <person name="Cho K."/>
        </authorList>
    </citation>
    <scope>NUCLEOTIDE SEQUENCE [LARGE SCALE GENOMIC DNA]</scope>
    <source>
        <strain evidence="1">LZ3.2</strain>
        <tissue evidence="1">Leaf</tissue>
    </source>
</reference>
<dbReference type="AlphaFoldDB" id="A0A9J6AUR1"/>
<protein>
    <recommendedName>
        <fullName evidence="3">Reverse transcriptase</fullName>
    </recommendedName>
</protein>
<dbReference type="OrthoDB" id="1436548at2759"/>
<organism evidence="1 2">
    <name type="scientific">Solanum commersonii</name>
    <name type="common">Commerson's wild potato</name>
    <name type="synonym">Commerson's nightshade</name>
    <dbReference type="NCBI Taxonomy" id="4109"/>
    <lineage>
        <taxon>Eukaryota</taxon>
        <taxon>Viridiplantae</taxon>
        <taxon>Streptophyta</taxon>
        <taxon>Embryophyta</taxon>
        <taxon>Tracheophyta</taxon>
        <taxon>Spermatophyta</taxon>
        <taxon>Magnoliopsida</taxon>
        <taxon>eudicotyledons</taxon>
        <taxon>Gunneridae</taxon>
        <taxon>Pentapetalae</taxon>
        <taxon>asterids</taxon>
        <taxon>lamiids</taxon>
        <taxon>Solanales</taxon>
        <taxon>Solanaceae</taxon>
        <taxon>Solanoideae</taxon>
        <taxon>Solaneae</taxon>
        <taxon>Solanum</taxon>
    </lineage>
</organism>